<dbReference type="PANTHER" id="PTHR24243:SF208">
    <property type="entry name" value="PYROKININ-1 RECEPTOR"/>
    <property type="match status" value="1"/>
</dbReference>
<dbReference type="GeneID" id="106674412"/>
<feature type="transmembrane region" description="Helical" evidence="14">
    <location>
        <begin position="353"/>
        <end position="375"/>
    </location>
</feature>
<evidence type="ECO:0000313" key="16">
    <source>
        <dbReference type="EnsemblMetazoa" id="XP_024085713.1"/>
    </source>
</evidence>
<keyword evidence="11 12" id="KW-0807">Transducer</keyword>
<dbReference type="PROSITE" id="PS50262">
    <property type="entry name" value="G_PROTEIN_RECEP_F1_2"/>
    <property type="match status" value="1"/>
</dbReference>
<keyword evidence="7 14" id="KW-0472">Membrane</keyword>
<dbReference type="InterPro" id="IPR017452">
    <property type="entry name" value="GPCR_Rhodpsn_7TM"/>
</dbReference>
<proteinExistence type="inferred from homology"/>
<keyword evidence="9 12" id="KW-0675">Receptor</keyword>
<evidence type="ECO:0000256" key="5">
    <source>
        <dbReference type="ARBA" id="ARBA00022989"/>
    </source>
</evidence>
<keyword evidence="8" id="KW-1015">Disulfide bond</keyword>
<evidence type="ECO:0000256" key="7">
    <source>
        <dbReference type="ARBA" id="ARBA00023136"/>
    </source>
</evidence>
<feature type="transmembrane region" description="Helical" evidence="14">
    <location>
        <begin position="217"/>
        <end position="235"/>
    </location>
</feature>
<dbReference type="PRINTS" id="PR01565">
    <property type="entry name" value="NEUROMEDINUR"/>
</dbReference>
<comment type="subcellular location">
    <subcellularLocation>
        <location evidence="1">Cell membrane</location>
        <topology evidence="1">Multi-pass membrane protein</topology>
    </subcellularLocation>
</comment>
<feature type="transmembrane region" description="Helical" evidence="14">
    <location>
        <begin position="442"/>
        <end position="464"/>
    </location>
</feature>
<feature type="domain" description="G-protein coupled receptors family 1 profile" evidence="15">
    <location>
        <begin position="197"/>
        <end position="465"/>
    </location>
</feature>
<feature type="region of interest" description="Disordered" evidence="13">
    <location>
        <begin position="629"/>
        <end position="662"/>
    </location>
</feature>
<feature type="transmembrane region" description="Helical" evidence="14">
    <location>
        <begin position="298"/>
        <end position="318"/>
    </location>
</feature>
<evidence type="ECO:0000256" key="1">
    <source>
        <dbReference type="ARBA" id="ARBA00004651"/>
    </source>
</evidence>
<evidence type="ECO:0000256" key="4">
    <source>
        <dbReference type="ARBA" id="ARBA00022692"/>
    </source>
</evidence>
<evidence type="ECO:0000256" key="13">
    <source>
        <dbReference type="SAM" id="MobiDB-lite"/>
    </source>
</evidence>
<dbReference type="GO" id="GO:0005886">
    <property type="term" value="C:plasma membrane"/>
    <property type="evidence" value="ECO:0007669"/>
    <property type="project" value="UniProtKB-SubCell"/>
</dbReference>
<evidence type="ECO:0000256" key="6">
    <source>
        <dbReference type="ARBA" id="ARBA00023040"/>
    </source>
</evidence>
<dbReference type="RefSeq" id="XP_024085713.1">
    <property type="nucleotide sequence ID" value="XM_024229945.1"/>
</dbReference>
<dbReference type="OrthoDB" id="5950040at2759"/>
<dbReference type="PRINTS" id="PR00237">
    <property type="entry name" value="GPCRRHODOPSN"/>
</dbReference>
<protein>
    <recommendedName>
        <fullName evidence="15">G-protein coupled receptors family 1 profile domain-containing protein</fullName>
    </recommendedName>
</protein>
<organism evidence="16 17">
    <name type="scientific">Cimex lectularius</name>
    <name type="common">Bed bug</name>
    <name type="synonym">Acanthia lectularia</name>
    <dbReference type="NCBI Taxonomy" id="79782"/>
    <lineage>
        <taxon>Eukaryota</taxon>
        <taxon>Metazoa</taxon>
        <taxon>Ecdysozoa</taxon>
        <taxon>Arthropoda</taxon>
        <taxon>Hexapoda</taxon>
        <taxon>Insecta</taxon>
        <taxon>Pterygota</taxon>
        <taxon>Neoptera</taxon>
        <taxon>Paraneoptera</taxon>
        <taxon>Hemiptera</taxon>
        <taxon>Heteroptera</taxon>
        <taxon>Panheteroptera</taxon>
        <taxon>Cimicomorpha</taxon>
        <taxon>Cimicidae</taxon>
        <taxon>Cimex</taxon>
    </lineage>
</organism>
<dbReference type="AlphaFoldDB" id="A0A8I6SV80"/>
<dbReference type="Gene3D" id="1.20.1070.10">
    <property type="entry name" value="Rhodopsin 7-helix transmembrane proteins"/>
    <property type="match status" value="1"/>
</dbReference>
<evidence type="ECO:0000313" key="17">
    <source>
        <dbReference type="Proteomes" id="UP000494040"/>
    </source>
</evidence>
<dbReference type="Pfam" id="PF00001">
    <property type="entry name" value="7tm_1"/>
    <property type="match status" value="1"/>
</dbReference>
<evidence type="ECO:0000256" key="11">
    <source>
        <dbReference type="ARBA" id="ARBA00023224"/>
    </source>
</evidence>
<keyword evidence="4 12" id="KW-0812">Transmembrane</keyword>
<evidence type="ECO:0000256" key="12">
    <source>
        <dbReference type="RuleBase" id="RU000688"/>
    </source>
</evidence>
<feature type="transmembrane region" description="Helical" evidence="14">
    <location>
        <begin position="177"/>
        <end position="205"/>
    </location>
</feature>
<dbReference type="SMART" id="SM01381">
    <property type="entry name" value="7TM_GPCR_Srsx"/>
    <property type="match status" value="1"/>
</dbReference>
<dbReference type="GO" id="GO:0001607">
    <property type="term" value="F:neuromedin U receptor activity"/>
    <property type="evidence" value="ECO:0007669"/>
    <property type="project" value="InterPro"/>
</dbReference>
<dbReference type="PROSITE" id="PS00237">
    <property type="entry name" value="G_PROTEIN_RECEP_F1_1"/>
    <property type="match status" value="1"/>
</dbReference>
<keyword evidence="3" id="KW-1003">Cell membrane</keyword>
<dbReference type="EnsemblMetazoa" id="XM_024229945.1">
    <property type="protein sequence ID" value="XP_024085713.1"/>
    <property type="gene ID" value="LOC106674412"/>
</dbReference>
<comment type="similarity">
    <text evidence="2 12">Belongs to the G-protein coupled receptor 1 family.</text>
</comment>
<dbReference type="KEGG" id="clec:106674412"/>
<evidence type="ECO:0000256" key="3">
    <source>
        <dbReference type="ARBA" id="ARBA00022475"/>
    </source>
</evidence>
<evidence type="ECO:0000256" key="8">
    <source>
        <dbReference type="ARBA" id="ARBA00023157"/>
    </source>
</evidence>
<keyword evidence="17" id="KW-1185">Reference proteome</keyword>
<name>A0A8I6SV80_CIMLE</name>
<dbReference type="OMA" id="TVPCLMM"/>
<keyword evidence="6 12" id="KW-0297">G-protein coupled receptor</keyword>
<evidence type="ECO:0000256" key="2">
    <source>
        <dbReference type="ARBA" id="ARBA00010663"/>
    </source>
</evidence>
<keyword evidence="5 14" id="KW-1133">Transmembrane helix</keyword>
<accession>A0A8I6SV80</accession>
<feature type="transmembrane region" description="Helical" evidence="14">
    <location>
        <begin position="404"/>
        <end position="422"/>
    </location>
</feature>
<dbReference type="InterPro" id="IPR005390">
    <property type="entry name" value="NeuromedU_rcpt"/>
</dbReference>
<dbReference type="InterPro" id="IPR000276">
    <property type="entry name" value="GPCR_Rhodpsn"/>
</dbReference>
<feature type="compositionally biased region" description="Basic and acidic residues" evidence="13">
    <location>
        <begin position="645"/>
        <end position="655"/>
    </location>
</feature>
<reference evidence="16" key="1">
    <citation type="submission" date="2022-01" db="UniProtKB">
        <authorList>
            <consortium name="EnsemblMetazoa"/>
        </authorList>
    </citation>
    <scope>IDENTIFICATION</scope>
</reference>
<dbReference type="PANTHER" id="PTHR24243">
    <property type="entry name" value="G-PROTEIN COUPLED RECEPTOR"/>
    <property type="match status" value="1"/>
</dbReference>
<evidence type="ECO:0000259" key="15">
    <source>
        <dbReference type="PROSITE" id="PS50262"/>
    </source>
</evidence>
<dbReference type="SUPFAM" id="SSF81321">
    <property type="entry name" value="Family A G protein-coupled receptor-like"/>
    <property type="match status" value="1"/>
</dbReference>
<sequence length="680" mass="77157">MDEVIISEVFKRTALWNPNEELHKNLSVLRRLWDEVAEEVQKDVYGDKHVAGWAKRLPSKSKALIEQSQRIALIRTTKGYTTISTHALQVIANAPPIDLVLLVIHQKKKNEAIDIGASQGEIDWFRSTTVKEAKETSTPYLFNTELAYLHINESANFSRHQGTVDNGKLWGPTRDSLYIVIPVTILYSFIFFTGIIGNVSTCIVIARNRHMHTATNYYLFSLAISDLLLLVSGLPQEMVYNWSKYPYLFGEWFCVLSGLASETSSNATVLTITAFTIERYVAICHPFLMHTFSKLSRAIKFVIGIWAIAFSCAVPQAMNLGLVYAHNKTTGLIISEEYKICTVKTPVPYSFEISMILFFFFPMSIITVLYVLIGVRLHKSSGRKASHRLRDSRRNNNAKSTTRVVKMLVVVVVAFFICWAPFQAQRLFALYGENSSPTMVVFYKFITYMSGLLYYLSTTVNPFLYNIMSLKFREAFKSTLTRCLNGREVLRSEGGGGSSNGGGLGPRFNYSVLSHRSIRNNHSVSSHNINNNNSCSSGNSYDGVDLNRRPLVVSFKRKSARTSTTSLDYHLSPEKRELLRVPKMDYRIHIPPPSPRLPLCKTKEEKQNGAPKISRIEDIEIFQESQLRIERKGRKKEPEVQSCSEHSEEKKHSSFNEEEGDTMNLVKKSYTVPCLMMNTS</sequence>
<keyword evidence="10" id="KW-0325">Glycoprotein</keyword>
<dbReference type="Proteomes" id="UP000494040">
    <property type="component" value="Unassembled WGS sequence"/>
</dbReference>
<evidence type="ECO:0000256" key="14">
    <source>
        <dbReference type="SAM" id="Phobius"/>
    </source>
</evidence>
<evidence type="ECO:0000256" key="9">
    <source>
        <dbReference type="ARBA" id="ARBA00023170"/>
    </source>
</evidence>
<dbReference type="CDD" id="cd15134">
    <property type="entry name" value="7tmA_capaR"/>
    <property type="match status" value="1"/>
</dbReference>
<evidence type="ECO:0000256" key="10">
    <source>
        <dbReference type="ARBA" id="ARBA00023180"/>
    </source>
</evidence>